<dbReference type="GO" id="GO:0003676">
    <property type="term" value="F:nucleic acid binding"/>
    <property type="evidence" value="ECO:0007669"/>
    <property type="project" value="InterPro"/>
</dbReference>
<evidence type="ECO:0000313" key="2">
    <source>
        <dbReference type="Proteomes" id="UP000076502"/>
    </source>
</evidence>
<keyword evidence="2" id="KW-1185">Reference proteome</keyword>
<dbReference type="STRING" id="178035.A0A154PUN0"/>
<evidence type="ECO:0008006" key="3">
    <source>
        <dbReference type="Google" id="ProtNLM"/>
    </source>
</evidence>
<dbReference type="Gene3D" id="3.30.420.10">
    <property type="entry name" value="Ribonuclease H-like superfamily/Ribonuclease H"/>
    <property type="match status" value="1"/>
</dbReference>
<dbReference type="OrthoDB" id="422540at2759"/>
<organism evidence="1 2">
    <name type="scientific">Dufourea novaeangliae</name>
    <name type="common">Sweat bee</name>
    <dbReference type="NCBI Taxonomy" id="178035"/>
    <lineage>
        <taxon>Eukaryota</taxon>
        <taxon>Metazoa</taxon>
        <taxon>Ecdysozoa</taxon>
        <taxon>Arthropoda</taxon>
        <taxon>Hexapoda</taxon>
        <taxon>Insecta</taxon>
        <taxon>Pterygota</taxon>
        <taxon>Neoptera</taxon>
        <taxon>Endopterygota</taxon>
        <taxon>Hymenoptera</taxon>
        <taxon>Apocrita</taxon>
        <taxon>Aculeata</taxon>
        <taxon>Apoidea</taxon>
        <taxon>Anthophila</taxon>
        <taxon>Halictidae</taxon>
        <taxon>Rophitinae</taxon>
        <taxon>Dufourea</taxon>
    </lineage>
</organism>
<dbReference type="PANTHER" id="PTHR38681:SF1">
    <property type="entry name" value="RETROVIRUS-RELATED POL POLYPROTEIN FROM TRANSPOSON 412-LIKE PROTEIN"/>
    <property type="match status" value="1"/>
</dbReference>
<protein>
    <recommendedName>
        <fullName evidence="3">Integrase catalytic domain-containing protein</fullName>
    </recommendedName>
</protein>
<reference evidence="1 2" key="1">
    <citation type="submission" date="2015-07" db="EMBL/GenBank/DDBJ databases">
        <title>The genome of Dufourea novaeangliae.</title>
        <authorList>
            <person name="Pan H."/>
            <person name="Kapheim K."/>
        </authorList>
    </citation>
    <scope>NUCLEOTIDE SEQUENCE [LARGE SCALE GENOMIC DNA]</scope>
    <source>
        <strain evidence="1">0120121106</strain>
        <tissue evidence="1">Whole body</tissue>
    </source>
</reference>
<gene>
    <name evidence="1" type="ORF">WN55_07941</name>
</gene>
<feature type="non-terminal residue" evidence="1">
    <location>
        <position position="1"/>
    </location>
</feature>
<dbReference type="AlphaFoldDB" id="A0A154PUN0"/>
<evidence type="ECO:0000313" key="1">
    <source>
        <dbReference type="EMBL" id="KZC14910.1"/>
    </source>
</evidence>
<dbReference type="EMBL" id="KQ435150">
    <property type="protein sequence ID" value="KZC14910.1"/>
    <property type="molecule type" value="Genomic_DNA"/>
</dbReference>
<accession>A0A154PUN0</accession>
<dbReference type="PANTHER" id="PTHR38681">
    <property type="entry name" value="RETROVIRUS-RELATED POL POLYPROTEIN FROM TRANSPOSON 412-LIKE PROTEIN-RELATED"/>
    <property type="match status" value="1"/>
</dbReference>
<dbReference type="Proteomes" id="UP000076502">
    <property type="component" value="Unassembled WGS sequence"/>
</dbReference>
<sequence length="171" mass="19243">LVERFHRQFKTAIRCQQNVRWTEILPTILLGIRAAWREDLQSTAAELVYGETLRLPGECLAPRGGNSQPLPRDFVGSLREHFATLAQTPGSDHSSRRIFVFKDLAVAEYVFLRNDTVRGILQPPYDGPYKVLNRGTRTFSVSIRGKSITVTIDRLKPAYLLAADPAHLTSP</sequence>
<proteinExistence type="predicted"/>
<name>A0A154PUN0_DUFNO</name>
<dbReference type="InterPro" id="IPR036397">
    <property type="entry name" value="RNaseH_sf"/>
</dbReference>